<evidence type="ECO:0000256" key="1">
    <source>
        <dbReference type="ARBA" id="ARBA00023015"/>
    </source>
</evidence>
<dbReference type="OrthoDB" id="5185169at2"/>
<dbReference type="Proteomes" id="UP000033551">
    <property type="component" value="Unassembled WGS sequence"/>
</dbReference>
<dbReference type="PANTHER" id="PTHR30055:SF234">
    <property type="entry name" value="HTH-TYPE TRANSCRIPTIONAL REGULATOR BETI"/>
    <property type="match status" value="1"/>
</dbReference>
<dbReference type="EMBL" id="JZWV01000298">
    <property type="protein sequence ID" value="KJY34317.1"/>
    <property type="molecule type" value="Genomic_DNA"/>
</dbReference>
<dbReference type="InterPro" id="IPR009057">
    <property type="entry name" value="Homeodomain-like_sf"/>
</dbReference>
<comment type="caution">
    <text evidence="6">The sequence shown here is derived from an EMBL/GenBank/DDBJ whole genome shotgun (WGS) entry which is preliminary data.</text>
</comment>
<accession>A0A0F4JIY9</accession>
<gene>
    <name evidence="6" type="ORF">VR44_12140</name>
</gene>
<organism evidence="6 7">
    <name type="scientific">Streptomyces katrae</name>
    <dbReference type="NCBI Taxonomy" id="68223"/>
    <lineage>
        <taxon>Bacteria</taxon>
        <taxon>Bacillati</taxon>
        <taxon>Actinomycetota</taxon>
        <taxon>Actinomycetes</taxon>
        <taxon>Kitasatosporales</taxon>
        <taxon>Streptomycetaceae</taxon>
        <taxon>Streptomyces</taxon>
    </lineage>
</organism>
<name>A0A0F4JIY9_9ACTN</name>
<keyword evidence="3" id="KW-0804">Transcription</keyword>
<feature type="DNA-binding region" description="H-T-H motif" evidence="4">
    <location>
        <begin position="39"/>
        <end position="58"/>
    </location>
</feature>
<protein>
    <submittedName>
        <fullName evidence="6">TetR family transcriptional regulator</fullName>
    </submittedName>
</protein>
<dbReference type="AlphaFoldDB" id="A0A0F4JIY9"/>
<reference evidence="6 7" key="1">
    <citation type="submission" date="2015-02" db="EMBL/GenBank/DDBJ databases">
        <authorList>
            <person name="Ju K.-S."/>
            <person name="Doroghazi J.R."/>
            <person name="Metcalf W."/>
        </authorList>
    </citation>
    <scope>NUCLEOTIDE SEQUENCE [LARGE SCALE GENOMIC DNA]</scope>
    <source>
        <strain evidence="6 7">NRRL ISP-5550</strain>
    </source>
</reference>
<dbReference type="InterPro" id="IPR001647">
    <property type="entry name" value="HTH_TetR"/>
</dbReference>
<keyword evidence="1" id="KW-0805">Transcription regulation</keyword>
<sequence>MAENAENLGLRERKKQRTRQTIFEAALRLFLTRGFDDVSIVEIADAAEVSKRTLFTYFPTKEDLVLHVFADHEDESARVVRARPAGTSPLDALHAHLLDALARQDPVTGLTSDPDAVAFGRLLSTTASLSERLLRYAGRSITALAEALEEAGADELTAQLAAVQIVTVLRALADRNGEQVQAGRPADEVYPEAVAAADRAFRLLGAGLADALPG</sequence>
<dbReference type="GO" id="GO:0000976">
    <property type="term" value="F:transcription cis-regulatory region binding"/>
    <property type="evidence" value="ECO:0007669"/>
    <property type="project" value="TreeGrafter"/>
</dbReference>
<evidence type="ECO:0000313" key="7">
    <source>
        <dbReference type="Proteomes" id="UP000033551"/>
    </source>
</evidence>
<evidence type="ECO:0000256" key="4">
    <source>
        <dbReference type="PROSITE-ProRule" id="PRU00335"/>
    </source>
</evidence>
<dbReference type="PATRIC" id="fig|68223.7.peg.6516"/>
<evidence type="ECO:0000256" key="3">
    <source>
        <dbReference type="ARBA" id="ARBA00023163"/>
    </source>
</evidence>
<dbReference type="Pfam" id="PF00440">
    <property type="entry name" value="TetR_N"/>
    <property type="match status" value="1"/>
</dbReference>
<dbReference type="PANTHER" id="PTHR30055">
    <property type="entry name" value="HTH-TYPE TRANSCRIPTIONAL REGULATOR RUTR"/>
    <property type="match status" value="1"/>
</dbReference>
<dbReference type="InterPro" id="IPR023772">
    <property type="entry name" value="DNA-bd_HTH_TetR-type_CS"/>
</dbReference>
<dbReference type="PRINTS" id="PR00455">
    <property type="entry name" value="HTHTETR"/>
</dbReference>
<dbReference type="SUPFAM" id="SSF46689">
    <property type="entry name" value="Homeodomain-like"/>
    <property type="match status" value="1"/>
</dbReference>
<dbReference type="PROSITE" id="PS01081">
    <property type="entry name" value="HTH_TETR_1"/>
    <property type="match status" value="1"/>
</dbReference>
<keyword evidence="2 4" id="KW-0238">DNA-binding</keyword>
<dbReference type="FunFam" id="1.10.10.60:FF:000141">
    <property type="entry name" value="TetR family transcriptional regulator"/>
    <property type="match status" value="1"/>
</dbReference>
<evidence type="ECO:0000256" key="2">
    <source>
        <dbReference type="ARBA" id="ARBA00023125"/>
    </source>
</evidence>
<dbReference type="RefSeq" id="WP_045947459.1">
    <property type="nucleotide sequence ID" value="NZ_JZWV01000298.1"/>
</dbReference>
<dbReference type="GO" id="GO:0003700">
    <property type="term" value="F:DNA-binding transcription factor activity"/>
    <property type="evidence" value="ECO:0007669"/>
    <property type="project" value="TreeGrafter"/>
</dbReference>
<dbReference type="InterPro" id="IPR050109">
    <property type="entry name" value="HTH-type_TetR-like_transc_reg"/>
</dbReference>
<dbReference type="GO" id="GO:0045892">
    <property type="term" value="P:negative regulation of DNA-templated transcription"/>
    <property type="evidence" value="ECO:0007669"/>
    <property type="project" value="UniProtKB-ARBA"/>
</dbReference>
<evidence type="ECO:0000313" key="6">
    <source>
        <dbReference type="EMBL" id="KJY34317.1"/>
    </source>
</evidence>
<keyword evidence="7" id="KW-1185">Reference proteome</keyword>
<proteinExistence type="predicted"/>
<dbReference type="Gene3D" id="1.10.357.10">
    <property type="entry name" value="Tetracycline Repressor, domain 2"/>
    <property type="match status" value="1"/>
</dbReference>
<feature type="domain" description="HTH tetR-type" evidence="5">
    <location>
        <begin position="16"/>
        <end position="76"/>
    </location>
</feature>
<evidence type="ECO:0000259" key="5">
    <source>
        <dbReference type="PROSITE" id="PS50977"/>
    </source>
</evidence>
<dbReference type="PROSITE" id="PS50977">
    <property type="entry name" value="HTH_TETR_2"/>
    <property type="match status" value="1"/>
</dbReference>